<evidence type="ECO:0000256" key="9">
    <source>
        <dbReference type="ARBA" id="ARBA00023034"/>
    </source>
</evidence>
<evidence type="ECO:0000256" key="12">
    <source>
        <dbReference type="RuleBase" id="RU003832"/>
    </source>
</evidence>
<evidence type="ECO:0000256" key="2">
    <source>
        <dbReference type="ARBA" id="ARBA00004922"/>
    </source>
</evidence>
<evidence type="ECO:0000313" key="17">
    <source>
        <dbReference type="Proteomes" id="UP000440578"/>
    </source>
</evidence>
<dbReference type="Pfam" id="PF00852">
    <property type="entry name" value="Glyco_transf_10"/>
    <property type="match status" value="1"/>
</dbReference>
<proteinExistence type="inferred from homology"/>
<evidence type="ECO:0000256" key="3">
    <source>
        <dbReference type="ARBA" id="ARBA00008919"/>
    </source>
</evidence>
<dbReference type="UniPathway" id="UPA00378"/>
<dbReference type="EC" id="2.4.1.-" evidence="12"/>
<evidence type="ECO:0000256" key="11">
    <source>
        <dbReference type="ARBA" id="ARBA00023180"/>
    </source>
</evidence>
<dbReference type="FunFam" id="3.40.50.11660:FF:000004">
    <property type="entry name" value="Glycoprotein 3-alpha-L-fucosyltransferase A"/>
    <property type="match status" value="1"/>
</dbReference>
<sequence>MRRLSARRGLLYAGLAVCAMLFFINFLSFQQRDQPPWAVSLTGASAVAPRSRSLSGSRNGTGPPVPRPVASAGSAAAAPRAAPLREPGSNVVSADDGTLLVPEDRHWFFSGGRRKPGPGSLPRELALWPEEDGGDRIVNQLLYRPPPADSSSWPPRKLKKILLYDGFGARLKTGQEEFVRNGCPVNTCELTTSRSQIDTADAVLFKDRFHGPHGQRRPGQAWIMYLLECPMHTVSFKHVQPLFNWTATYRHDSDIVAPYEKWVYYDDSVHFRKQEINYAAKKTKKVAWFVSNCGAINKRLQYAKELAKYIEVDIYGSCGTKKCPRSMGKKCFEKLSNEYKFYLAFENSNCRDYITEKFFVNGLQHNVLPIVMGAHPDDYKRAAPEHSYIHVDDFKSPQELADFLHALDRDDHLYNSYFQWKGTGEFINTYFFCRLCAMLHDEGHQKTIPDLNEWWRGAGTCVTGKWPRYTPERT</sequence>
<dbReference type="EMBL" id="VIIS01000096">
    <property type="protein sequence ID" value="KAF0313380.1"/>
    <property type="molecule type" value="Genomic_DNA"/>
</dbReference>
<name>A0A6A4XAS5_AMPAM</name>
<dbReference type="SUPFAM" id="SSF53756">
    <property type="entry name" value="UDP-Glycosyltransferase/glycogen phosphorylase"/>
    <property type="match status" value="1"/>
</dbReference>
<keyword evidence="4 12" id="KW-0328">Glycosyltransferase</keyword>
<keyword evidence="5 12" id="KW-0808">Transferase</keyword>
<dbReference type="Pfam" id="PF17039">
    <property type="entry name" value="Glyco_tran_10_N"/>
    <property type="match status" value="1"/>
</dbReference>
<evidence type="ECO:0000256" key="8">
    <source>
        <dbReference type="ARBA" id="ARBA00022989"/>
    </source>
</evidence>
<evidence type="ECO:0000256" key="10">
    <source>
        <dbReference type="ARBA" id="ARBA00023136"/>
    </source>
</evidence>
<feature type="compositionally biased region" description="Low complexity" evidence="13">
    <location>
        <begin position="68"/>
        <end position="82"/>
    </location>
</feature>
<dbReference type="GO" id="GO:0008417">
    <property type="term" value="F:fucosyltransferase activity"/>
    <property type="evidence" value="ECO:0007669"/>
    <property type="project" value="InterPro"/>
</dbReference>
<dbReference type="Gene3D" id="3.40.50.11660">
    <property type="entry name" value="Glycosyl transferase family 10, C-terminal domain"/>
    <property type="match status" value="1"/>
</dbReference>
<keyword evidence="10 12" id="KW-0472">Membrane</keyword>
<evidence type="ECO:0000259" key="14">
    <source>
        <dbReference type="Pfam" id="PF00852"/>
    </source>
</evidence>
<comment type="caution">
    <text evidence="16">The sequence shown here is derived from an EMBL/GenBank/DDBJ whole genome shotgun (WGS) entry which is preliminary data.</text>
</comment>
<dbReference type="InterPro" id="IPR055270">
    <property type="entry name" value="Glyco_tran_10_C"/>
</dbReference>
<reference evidence="16 17" key="1">
    <citation type="submission" date="2019-07" db="EMBL/GenBank/DDBJ databases">
        <title>Draft genome assembly of a fouling barnacle, Amphibalanus amphitrite (Darwin, 1854): The first reference genome for Thecostraca.</title>
        <authorList>
            <person name="Kim W."/>
        </authorList>
    </citation>
    <scope>NUCLEOTIDE SEQUENCE [LARGE SCALE GENOMIC DNA]</scope>
    <source>
        <strain evidence="16">SNU_AA5</strain>
        <tissue evidence="16">Soma without cirri and trophi</tissue>
    </source>
</reference>
<evidence type="ECO:0000256" key="6">
    <source>
        <dbReference type="ARBA" id="ARBA00022692"/>
    </source>
</evidence>
<dbReference type="PANTHER" id="PTHR48438">
    <property type="entry name" value="ALPHA-(1,3)-FUCOSYLTRANSFERASE C-RELATED"/>
    <property type="match status" value="1"/>
</dbReference>
<evidence type="ECO:0000256" key="13">
    <source>
        <dbReference type="SAM" id="MobiDB-lite"/>
    </source>
</evidence>
<dbReference type="InterPro" id="IPR031481">
    <property type="entry name" value="Glyco_tran_10_N"/>
</dbReference>
<organism evidence="16 17">
    <name type="scientific">Amphibalanus amphitrite</name>
    <name type="common">Striped barnacle</name>
    <name type="synonym">Balanus amphitrite</name>
    <dbReference type="NCBI Taxonomy" id="1232801"/>
    <lineage>
        <taxon>Eukaryota</taxon>
        <taxon>Metazoa</taxon>
        <taxon>Ecdysozoa</taxon>
        <taxon>Arthropoda</taxon>
        <taxon>Crustacea</taxon>
        <taxon>Multicrustacea</taxon>
        <taxon>Cirripedia</taxon>
        <taxon>Thoracica</taxon>
        <taxon>Thoracicalcarea</taxon>
        <taxon>Balanomorpha</taxon>
        <taxon>Balanoidea</taxon>
        <taxon>Balanidae</taxon>
        <taxon>Amphibalaninae</taxon>
        <taxon>Amphibalanus</taxon>
    </lineage>
</organism>
<dbReference type="PANTHER" id="PTHR48438:SF1">
    <property type="entry name" value="ALPHA-(1,3)-FUCOSYLTRANSFERASE C-RELATED"/>
    <property type="match status" value="1"/>
</dbReference>
<dbReference type="OrthoDB" id="427096at2759"/>
<dbReference type="InterPro" id="IPR001503">
    <property type="entry name" value="Glyco_trans_10"/>
</dbReference>
<feature type="domain" description="Fucosyltransferase C-terminal" evidence="14">
    <location>
        <begin position="280"/>
        <end position="454"/>
    </location>
</feature>
<evidence type="ECO:0000256" key="4">
    <source>
        <dbReference type="ARBA" id="ARBA00022676"/>
    </source>
</evidence>
<keyword evidence="17" id="KW-1185">Reference proteome</keyword>
<keyword evidence="11" id="KW-0325">Glycoprotein</keyword>
<feature type="transmembrane region" description="Helical" evidence="12">
    <location>
        <begin position="9"/>
        <end position="29"/>
    </location>
</feature>
<dbReference type="GO" id="GO:0032580">
    <property type="term" value="C:Golgi cisterna membrane"/>
    <property type="evidence" value="ECO:0007669"/>
    <property type="project" value="UniProtKB-SubCell"/>
</dbReference>
<comment type="similarity">
    <text evidence="3 12">Belongs to the glycosyltransferase 10 family.</text>
</comment>
<evidence type="ECO:0000259" key="15">
    <source>
        <dbReference type="Pfam" id="PF17039"/>
    </source>
</evidence>
<feature type="domain" description="Fucosyltransferase N-terminal" evidence="15">
    <location>
        <begin position="158"/>
        <end position="259"/>
    </location>
</feature>
<evidence type="ECO:0000313" key="16">
    <source>
        <dbReference type="EMBL" id="KAF0313380.1"/>
    </source>
</evidence>
<evidence type="ECO:0000256" key="5">
    <source>
        <dbReference type="ARBA" id="ARBA00022679"/>
    </source>
</evidence>
<dbReference type="Proteomes" id="UP000440578">
    <property type="component" value="Unassembled WGS sequence"/>
</dbReference>
<dbReference type="AlphaFoldDB" id="A0A6A4XAS5"/>
<feature type="region of interest" description="Disordered" evidence="13">
    <location>
        <begin position="49"/>
        <end position="96"/>
    </location>
</feature>
<protein>
    <recommendedName>
        <fullName evidence="12">Fucosyltransferase</fullName>
        <ecNumber evidence="12">2.4.1.-</ecNumber>
    </recommendedName>
</protein>
<gene>
    <name evidence="16" type="primary">FucTA_1</name>
    <name evidence="16" type="ORF">FJT64_016091</name>
</gene>
<evidence type="ECO:0000256" key="7">
    <source>
        <dbReference type="ARBA" id="ARBA00022968"/>
    </source>
</evidence>
<comment type="pathway">
    <text evidence="2">Protein modification; protein glycosylation.</text>
</comment>
<keyword evidence="9 12" id="KW-0333">Golgi apparatus</keyword>
<dbReference type="InterPro" id="IPR038577">
    <property type="entry name" value="GT10-like_C_sf"/>
</dbReference>
<evidence type="ECO:0000256" key="1">
    <source>
        <dbReference type="ARBA" id="ARBA00004447"/>
    </source>
</evidence>
<keyword evidence="8 12" id="KW-1133">Transmembrane helix</keyword>
<keyword evidence="7" id="KW-0735">Signal-anchor</keyword>
<accession>A0A6A4XAS5</accession>
<keyword evidence="6 12" id="KW-0812">Transmembrane</keyword>
<comment type="subcellular location">
    <subcellularLocation>
        <location evidence="1 12">Golgi apparatus</location>
        <location evidence="1 12">Golgi stack membrane</location>
        <topology evidence="1 12">Single-pass type II membrane protein</topology>
    </subcellularLocation>
</comment>
<dbReference type="EMBL" id="VIIS01000096">
    <property type="protein sequence ID" value="KAF0313379.1"/>
    <property type="molecule type" value="Genomic_DNA"/>
</dbReference>